<evidence type="ECO:0000256" key="1">
    <source>
        <dbReference type="ARBA" id="ARBA00022630"/>
    </source>
</evidence>
<reference evidence="5" key="1">
    <citation type="submission" date="2017-12" db="EMBL/GenBank/DDBJ databases">
        <title>FDA dAtabase for Regulatory Grade micrObial Sequences (FDA-ARGOS): Supporting development and validation of Infectious Disease Dx tests.</title>
        <authorList>
            <person name="Hoffmann M."/>
            <person name="Allard M."/>
            <person name="Evans P."/>
            <person name="Brown E."/>
            <person name="Tallon L.J."/>
            <person name="Sadzewicz L."/>
            <person name="Sengamalay N."/>
            <person name="Ott S."/>
            <person name="Godinez A."/>
            <person name="Nagaraj S."/>
            <person name="Vavikolanu K."/>
            <person name="Aluvathingal J."/>
            <person name="Nadendla S."/>
            <person name="Hobson J."/>
            <person name="Sichtig H."/>
        </authorList>
    </citation>
    <scope>NUCLEOTIDE SEQUENCE [LARGE SCALE GENOMIC DNA]</scope>
    <source>
        <strain evidence="5">FDAARGOS_113</strain>
    </source>
</reference>
<keyword evidence="3" id="KW-0812">Transmembrane</keyword>
<keyword evidence="3" id="KW-0472">Membrane</keyword>
<keyword evidence="2" id="KW-0288">FMN</keyword>
<dbReference type="SUPFAM" id="SSF52218">
    <property type="entry name" value="Flavoproteins"/>
    <property type="match status" value="1"/>
</dbReference>
<evidence type="ECO:0000256" key="2">
    <source>
        <dbReference type="ARBA" id="ARBA00022643"/>
    </source>
</evidence>
<feature type="domain" description="Flavodoxin-like" evidence="4">
    <location>
        <begin position="52"/>
        <end position="156"/>
    </location>
</feature>
<organism evidence="5 6">
    <name type="scientific">Vibrio mimicus</name>
    <dbReference type="NCBI Taxonomy" id="674"/>
    <lineage>
        <taxon>Bacteria</taxon>
        <taxon>Pseudomonadati</taxon>
        <taxon>Pseudomonadota</taxon>
        <taxon>Gammaproteobacteria</taxon>
        <taxon>Vibrionales</taxon>
        <taxon>Vibrionaceae</taxon>
        <taxon>Vibrio</taxon>
    </lineage>
</organism>
<dbReference type="EMBL" id="LOSJ02000001">
    <property type="protein sequence ID" value="PNM64385.1"/>
    <property type="molecule type" value="Genomic_DNA"/>
</dbReference>
<keyword evidence="1" id="KW-0285">Flavoprotein</keyword>
<keyword evidence="3" id="KW-1133">Transmembrane helix</keyword>
<accession>A0A2J9VKT3</accession>
<evidence type="ECO:0000259" key="4">
    <source>
        <dbReference type="Pfam" id="PF12682"/>
    </source>
</evidence>
<dbReference type="OrthoDB" id="9806505at2"/>
<dbReference type="GO" id="GO:0010181">
    <property type="term" value="F:FMN binding"/>
    <property type="evidence" value="ECO:0007669"/>
    <property type="project" value="InterPro"/>
</dbReference>
<dbReference type="PANTHER" id="PTHR39201:SF1">
    <property type="entry name" value="FLAVODOXIN-LIKE DOMAIN-CONTAINING PROTEIN"/>
    <property type="match status" value="1"/>
</dbReference>
<keyword evidence="6" id="KW-1185">Reference proteome</keyword>
<dbReference type="AlphaFoldDB" id="A0A2J9VKT3"/>
<feature type="transmembrane region" description="Helical" evidence="3">
    <location>
        <begin position="6"/>
        <end position="26"/>
    </location>
</feature>
<evidence type="ECO:0000313" key="5">
    <source>
        <dbReference type="EMBL" id="PNM64385.1"/>
    </source>
</evidence>
<dbReference type="Gene3D" id="3.40.50.360">
    <property type="match status" value="1"/>
</dbReference>
<dbReference type="STRING" id="674.VM_17500"/>
<evidence type="ECO:0000256" key="3">
    <source>
        <dbReference type="SAM" id="Phobius"/>
    </source>
</evidence>
<dbReference type="Pfam" id="PF12682">
    <property type="entry name" value="Flavodoxin_4"/>
    <property type="match status" value="1"/>
</dbReference>
<evidence type="ECO:0000313" key="6">
    <source>
        <dbReference type="Proteomes" id="UP000053748"/>
    </source>
</evidence>
<gene>
    <name evidence="5" type="ORF">AL544_005585</name>
</gene>
<name>A0A2J9VKT3_VIBMI</name>
<dbReference type="PANTHER" id="PTHR39201">
    <property type="entry name" value="EXPORTED PROTEIN-RELATED"/>
    <property type="match status" value="1"/>
</dbReference>
<dbReference type="InterPro" id="IPR008254">
    <property type="entry name" value="Flavodoxin/NO_synth"/>
</dbReference>
<comment type="caution">
    <text evidence="5">The sequence shown here is derived from an EMBL/GenBank/DDBJ whole genome shotgun (WGS) entry which is preliminary data.</text>
</comment>
<sequence length="205" mass="22952">MTRWIIIIAVLAIVAVFTVAFVVTRVENSQFSKNKLLTQVGSLPVTTESNVAVVVFSRSGNTGVLANHIADKRNGHLYEITAEDYDLGIPGWISALKDARNNLANISPQTIDLSTYETIYLGAPIWLYSPAPPIWQFAKNSDFTGKNVVLFNTFNSKFEESFIRDFELLVHSKGAVSFKHQYVDRGRMGNQISTEDMLNSFEKLE</sequence>
<protein>
    <recommendedName>
        <fullName evidence="4">Flavodoxin-like domain-containing protein</fullName>
    </recommendedName>
</protein>
<dbReference type="RefSeq" id="WP_000199098.1">
    <property type="nucleotide sequence ID" value="NZ_CAWMSS010000002.1"/>
</dbReference>
<dbReference type="Proteomes" id="UP000053748">
    <property type="component" value="Unassembled WGS sequence"/>
</dbReference>
<proteinExistence type="predicted"/>
<dbReference type="InterPro" id="IPR029039">
    <property type="entry name" value="Flavoprotein-like_sf"/>
</dbReference>